<organism evidence="2 3">
    <name type="scientific">Lasallia pustulata</name>
    <dbReference type="NCBI Taxonomy" id="136370"/>
    <lineage>
        <taxon>Eukaryota</taxon>
        <taxon>Fungi</taxon>
        <taxon>Dikarya</taxon>
        <taxon>Ascomycota</taxon>
        <taxon>Pezizomycotina</taxon>
        <taxon>Lecanoromycetes</taxon>
        <taxon>OSLEUM clade</taxon>
        <taxon>Umbilicariomycetidae</taxon>
        <taxon>Umbilicariales</taxon>
        <taxon>Umbilicariaceae</taxon>
        <taxon>Lasallia</taxon>
    </lineage>
</organism>
<dbReference type="Proteomes" id="UP000192927">
    <property type="component" value="Unassembled WGS sequence"/>
</dbReference>
<dbReference type="AlphaFoldDB" id="A0A1W5D853"/>
<proteinExistence type="predicted"/>
<feature type="region of interest" description="Disordered" evidence="1">
    <location>
        <begin position="48"/>
        <end position="77"/>
    </location>
</feature>
<sequence>MSLESLQRRSCSRVPDPFCLVTRTGRQLLTVGREGDGVDPIQMAFESLQRRSRSRIPDPRRQKPNLNGPRESAASLP</sequence>
<keyword evidence="3" id="KW-1185">Reference proteome</keyword>
<evidence type="ECO:0000313" key="3">
    <source>
        <dbReference type="Proteomes" id="UP000192927"/>
    </source>
</evidence>
<accession>A0A1W5D853</accession>
<protein>
    <submittedName>
        <fullName evidence="2">Uncharacterized protein</fullName>
    </submittedName>
</protein>
<evidence type="ECO:0000256" key="1">
    <source>
        <dbReference type="SAM" id="MobiDB-lite"/>
    </source>
</evidence>
<dbReference type="EMBL" id="FWEW01003308">
    <property type="protein sequence ID" value="SLM39079.1"/>
    <property type="molecule type" value="Genomic_DNA"/>
</dbReference>
<name>A0A1W5D853_9LECA</name>
<reference evidence="3" key="1">
    <citation type="submission" date="2017-03" db="EMBL/GenBank/DDBJ databases">
        <authorList>
            <person name="Sharma R."/>
            <person name="Thines M."/>
        </authorList>
    </citation>
    <scope>NUCLEOTIDE SEQUENCE [LARGE SCALE GENOMIC DNA]</scope>
</reference>
<evidence type="ECO:0000313" key="2">
    <source>
        <dbReference type="EMBL" id="SLM39079.1"/>
    </source>
</evidence>